<accession>A0ABT0PLI9</accession>
<dbReference type="Pfam" id="PF19952">
    <property type="entry name" value="DUF6414"/>
    <property type="match status" value="1"/>
</dbReference>
<dbReference type="InterPro" id="IPR045633">
    <property type="entry name" value="DUF6414"/>
</dbReference>
<keyword evidence="2" id="KW-1185">Reference proteome</keyword>
<evidence type="ECO:0000313" key="2">
    <source>
        <dbReference type="Proteomes" id="UP001203338"/>
    </source>
</evidence>
<gene>
    <name evidence="1" type="ORF">M3P05_20150</name>
</gene>
<name>A0ABT0PLI9_9GAMM</name>
<proteinExistence type="predicted"/>
<comment type="caution">
    <text evidence="1">The sequence shown here is derived from an EMBL/GenBank/DDBJ whole genome shotgun (WGS) entry which is preliminary data.</text>
</comment>
<dbReference type="RefSeq" id="WP_249701926.1">
    <property type="nucleotide sequence ID" value="NZ_JAMFLX010000063.1"/>
</dbReference>
<reference evidence="1 2" key="1">
    <citation type="submission" date="2022-05" db="EMBL/GenBank/DDBJ databases">
        <authorList>
            <person name="Park J.-S."/>
        </authorList>
    </citation>
    <scope>NUCLEOTIDE SEQUENCE [LARGE SCALE GENOMIC DNA]</scope>
    <source>
        <strain evidence="1 2">2012CJ34-2</strain>
    </source>
</reference>
<dbReference type="Proteomes" id="UP001203338">
    <property type="component" value="Unassembled WGS sequence"/>
</dbReference>
<sequence length="317" mass="36496">MKITYQGKDKMKNFVYLDVEKLYSLSSQVFEGITEYILTESGNSTEEKEQQKGPVGSGRVLADILKQSDVKTERKYLHDHSYNIFENELNKIGKVLELSVSEGNTIQDLEGMPFVRVKAKVTFNDVKSIRHTMENFNEIGKAMACVTTFAEREELKLQHDDQLQNTKDRNQKNKINGAYKKATDLEKIAKERGLYQDPDFLKSLSYMLSYGFDDQFEVKMELENSIISANLKRECLREKENLLIRKYSRKTEVEFVIFGVVTQFKEVSLPPESNNDSGILKLALANMIDHMSHLESTFTGRLENEIIIDPIALYTEI</sequence>
<organism evidence="1 2">
    <name type="scientific">Parendozoicomonas callyspongiae</name>
    <dbReference type="NCBI Taxonomy" id="2942213"/>
    <lineage>
        <taxon>Bacteria</taxon>
        <taxon>Pseudomonadati</taxon>
        <taxon>Pseudomonadota</taxon>
        <taxon>Gammaproteobacteria</taxon>
        <taxon>Oceanospirillales</taxon>
        <taxon>Endozoicomonadaceae</taxon>
        <taxon>Parendozoicomonas</taxon>
    </lineage>
</organism>
<dbReference type="EMBL" id="JAMFLX010000063">
    <property type="protein sequence ID" value="MCL6272237.1"/>
    <property type="molecule type" value="Genomic_DNA"/>
</dbReference>
<evidence type="ECO:0000313" key="1">
    <source>
        <dbReference type="EMBL" id="MCL6272237.1"/>
    </source>
</evidence>
<protein>
    <submittedName>
        <fullName evidence="1">Uncharacterized protein</fullName>
    </submittedName>
</protein>